<evidence type="ECO:0000256" key="3">
    <source>
        <dbReference type="ARBA" id="ARBA00012054"/>
    </source>
</evidence>
<proteinExistence type="inferred from homology"/>
<keyword evidence="6 10" id="KW-0418">Kinase</keyword>
<evidence type="ECO:0000313" key="11">
    <source>
        <dbReference type="EMBL" id="ORW20272.1"/>
    </source>
</evidence>
<keyword evidence="7 10" id="KW-0067">ATP-binding</keyword>
<accession>A0A1X1ZAA6</accession>
<gene>
    <name evidence="11" type="ORF">AWC17_08350</name>
</gene>
<protein>
    <recommendedName>
        <fullName evidence="3 10">Gluconokinase</fullName>
        <ecNumber evidence="3 10">2.7.1.12</ecNumber>
    </recommendedName>
</protein>
<dbReference type="NCBIfam" id="TIGR01313">
    <property type="entry name" value="therm_gnt_kin"/>
    <property type="match status" value="1"/>
</dbReference>
<evidence type="ECO:0000313" key="12">
    <source>
        <dbReference type="Proteomes" id="UP000193781"/>
    </source>
</evidence>
<dbReference type="Gene3D" id="3.40.50.300">
    <property type="entry name" value="P-loop containing nucleotide triphosphate hydrolases"/>
    <property type="match status" value="1"/>
</dbReference>
<evidence type="ECO:0000256" key="10">
    <source>
        <dbReference type="RuleBase" id="RU363066"/>
    </source>
</evidence>
<evidence type="ECO:0000256" key="7">
    <source>
        <dbReference type="ARBA" id="ARBA00022840"/>
    </source>
</evidence>
<dbReference type="OrthoDB" id="9795716at2"/>
<dbReference type="GO" id="GO:0005737">
    <property type="term" value="C:cytoplasm"/>
    <property type="evidence" value="ECO:0007669"/>
    <property type="project" value="TreeGrafter"/>
</dbReference>
<dbReference type="Pfam" id="PF01202">
    <property type="entry name" value="SKI"/>
    <property type="match status" value="1"/>
</dbReference>
<comment type="catalytic activity">
    <reaction evidence="9 10">
        <text>D-gluconate + ATP = 6-phospho-D-gluconate + ADP + H(+)</text>
        <dbReference type="Rhea" id="RHEA:19433"/>
        <dbReference type="ChEBI" id="CHEBI:15378"/>
        <dbReference type="ChEBI" id="CHEBI:18391"/>
        <dbReference type="ChEBI" id="CHEBI:30616"/>
        <dbReference type="ChEBI" id="CHEBI:58759"/>
        <dbReference type="ChEBI" id="CHEBI:456216"/>
        <dbReference type="EC" id="2.7.1.12"/>
    </reaction>
</comment>
<keyword evidence="12" id="KW-1185">Reference proteome</keyword>
<comment type="caution">
    <text evidence="11">The sequence shown here is derived from an EMBL/GenBank/DDBJ whole genome shotgun (WGS) entry which is preliminary data.</text>
</comment>
<evidence type="ECO:0000256" key="4">
    <source>
        <dbReference type="ARBA" id="ARBA00022679"/>
    </source>
</evidence>
<dbReference type="EC" id="2.7.1.12" evidence="3 10"/>
<evidence type="ECO:0000256" key="6">
    <source>
        <dbReference type="ARBA" id="ARBA00022777"/>
    </source>
</evidence>
<dbReference type="InterPro" id="IPR027417">
    <property type="entry name" value="P-loop_NTPase"/>
</dbReference>
<keyword evidence="8" id="KW-0311">Gluconate utilization</keyword>
<dbReference type="GO" id="GO:0019521">
    <property type="term" value="P:D-gluconate metabolic process"/>
    <property type="evidence" value="ECO:0007669"/>
    <property type="project" value="UniProtKB-KW"/>
</dbReference>
<dbReference type="Proteomes" id="UP000193781">
    <property type="component" value="Unassembled WGS sequence"/>
</dbReference>
<evidence type="ECO:0000256" key="8">
    <source>
        <dbReference type="ARBA" id="ARBA00023064"/>
    </source>
</evidence>
<dbReference type="EMBL" id="LQPH01000133">
    <property type="protein sequence ID" value="ORW20272.1"/>
    <property type="molecule type" value="Genomic_DNA"/>
</dbReference>
<dbReference type="SUPFAM" id="SSF52540">
    <property type="entry name" value="P-loop containing nucleoside triphosphate hydrolases"/>
    <property type="match status" value="1"/>
</dbReference>
<dbReference type="FunFam" id="3.40.50.300:FF:000522">
    <property type="entry name" value="Gluconokinase"/>
    <property type="match status" value="1"/>
</dbReference>
<evidence type="ECO:0000256" key="9">
    <source>
        <dbReference type="ARBA" id="ARBA00048090"/>
    </source>
</evidence>
<comment type="pathway">
    <text evidence="1">Carbohydrate acid metabolism.</text>
</comment>
<dbReference type="PANTHER" id="PTHR43442">
    <property type="entry name" value="GLUCONOKINASE-RELATED"/>
    <property type="match status" value="1"/>
</dbReference>
<keyword evidence="5 10" id="KW-0547">Nucleotide-binding</keyword>
<evidence type="ECO:0000256" key="5">
    <source>
        <dbReference type="ARBA" id="ARBA00022741"/>
    </source>
</evidence>
<dbReference type="AlphaFoldDB" id="A0A1X1ZAA6"/>
<dbReference type="InterPro" id="IPR031322">
    <property type="entry name" value="Shikimate/glucono_kinase"/>
</dbReference>
<reference evidence="11 12" key="1">
    <citation type="submission" date="2016-01" db="EMBL/GenBank/DDBJ databases">
        <title>The new phylogeny of the genus Mycobacterium.</title>
        <authorList>
            <person name="Tarcisio F."/>
            <person name="Conor M."/>
            <person name="Antonella G."/>
            <person name="Elisabetta G."/>
            <person name="Giulia F.S."/>
            <person name="Sara T."/>
            <person name="Anna F."/>
            <person name="Clotilde B."/>
            <person name="Roberto B."/>
            <person name="Veronica D.S."/>
            <person name="Fabio R."/>
            <person name="Monica P."/>
            <person name="Olivier J."/>
            <person name="Enrico T."/>
            <person name="Nicola S."/>
        </authorList>
    </citation>
    <scope>NUCLEOTIDE SEQUENCE [LARGE SCALE GENOMIC DNA]</scope>
    <source>
        <strain evidence="11 12">DSM 44803</strain>
    </source>
</reference>
<keyword evidence="4 10" id="KW-0808">Transferase</keyword>
<organism evidence="11 12">
    <name type="scientific">Mycobacterium nebraskense</name>
    <dbReference type="NCBI Taxonomy" id="244292"/>
    <lineage>
        <taxon>Bacteria</taxon>
        <taxon>Bacillati</taxon>
        <taxon>Actinomycetota</taxon>
        <taxon>Actinomycetes</taxon>
        <taxon>Mycobacteriales</taxon>
        <taxon>Mycobacteriaceae</taxon>
        <taxon>Mycobacterium</taxon>
    </lineage>
</organism>
<dbReference type="CDD" id="cd02021">
    <property type="entry name" value="GntK"/>
    <property type="match status" value="1"/>
</dbReference>
<sequence>MSGTVPVVVMGVSGSGKSTVGMALAQRMRVPFMDADTLHPPANIAKMAVGEPLDDDDRYPWLDRVGEWLAGHRDGGVVSCSALKRKYRDRLRALCPQAQFLHLAGSSALITSRLSARAGHFMPVALLRSQFEALEPLGADEPGATVDVGQDVDATIDVFLHDAGWSVRKACDDRS</sequence>
<dbReference type="InterPro" id="IPR006001">
    <property type="entry name" value="Therm_gnt_kin"/>
</dbReference>
<dbReference type="PANTHER" id="PTHR43442:SF3">
    <property type="entry name" value="GLUCONOKINASE-RELATED"/>
    <property type="match status" value="1"/>
</dbReference>
<dbReference type="GO" id="GO:0005524">
    <property type="term" value="F:ATP binding"/>
    <property type="evidence" value="ECO:0007669"/>
    <property type="project" value="UniProtKB-KW"/>
</dbReference>
<name>A0A1X1ZAA6_9MYCO</name>
<dbReference type="STRING" id="244292.ABW17_14115"/>
<dbReference type="GO" id="GO:0046316">
    <property type="term" value="F:gluconokinase activity"/>
    <property type="evidence" value="ECO:0007669"/>
    <property type="project" value="UniProtKB-EC"/>
</dbReference>
<comment type="similarity">
    <text evidence="2 10">Belongs to the gluconokinase GntK/GntV family.</text>
</comment>
<evidence type="ECO:0000256" key="2">
    <source>
        <dbReference type="ARBA" id="ARBA00008420"/>
    </source>
</evidence>
<dbReference type="RefSeq" id="WP_046182605.1">
    <property type="nucleotide sequence ID" value="NZ_JACKSS010000048.1"/>
</dbReference>
<evidence type="ECO:0000256" key="1">
    <source>
        <dbReference type="ARBA" id="ARBA00004761"/>
    </source>
</evidence>